<evidence type="ECO:0000313" key="3">
    <source>
        <dbReference type="EMBL" id="KAF2200344.1"/>
    </source>
</evidence>
<dbReference type="AlphaFoldDB" id="A0A9P4JNH0"/>
<reference evidence="3" key="1">
    <citation type="journal article" date="2020" name="Stud. Mycol.">
        <title>101 Dothideomycetes genomes: a test case for predicting lifestyles and emergence of pathogens.</title>
        <authorList>
            <person name="Haridas S."/>
            <person name="Albert R."/>
            <person name="Binder M."/>
            <person name="Bloem J."/>
            <person name="Labutti K."/>
            <person name="Salamov A."/>
            <person name="Andreopoulos B."/>
            <person name="Baker S."/>
            <person name="Barry K."/>
            <person name="Bills G."/>
            <person name="Bluhm B."/>
            <person name="Cannon C."/>
            <person name="Castanera R."/>
            <person name="Culley D."/>
            <person name="Daum C."/>
            <person name="Ezra D."/>
            <person name="Gonzalez J."/>
            <person name="Henrissat B."/>
            <person name="Kuo A."/>
            <person name="Liang C."/>
            <person name="Lipzen A."/>
            <person name="Lutzoni F."/>
            <person name="Magnuson J."/>
            <person name="Mondo S."/>
            <person name="Nolan M."/>
            <person name="Ohm R."/>
            <person name="Pangilinan J."/>
            <person name="Park H.-J."/>
            <person name="Ramirez L."/>
            <person name="Alfaro M."/>
            <person name="Sun H."/>
            <person name="Tritt A."/>
            <person name="Yoshinaga Y."/>
            <person name="Zwiers L.-H."/>
            <person name="Turgeon B."/>
            <person name="Goodwin S."/>
            <person name="Spatafora J."/>
            <person name="Crous P."/>
            <person name="Grigoriev I."/>
        </authorList>
    </citation>
    <scope>NUCLEOTIDE SEQUENCE</scope>
    <source>
        <strain evidence="3">ATCC 74209</strain>
    </source>
</reference>
<feature type="region of interest" description="Disordered" evidence="2">
    <location>
        <begin position="939"/>
        <end position="1005"/>
    </location>
</feature>
<feature type="compositionally biased region" description="Polar residues" evidence="2">
    <location>
        <begin position="601"/>
        <end position="617"/>
    </location>
</feature>
<evidence type="ECO:0000256" key="2">
    <source>
        <dbReference type="SAM" id="MobiDB-lite"/>
    </source>
</evidence>
<comment type="caution">
    <text evidence="3">The sequence shown here is derived from an EMBL/GenBank/DDBJ whole genome shotgun (WGS) entry which is preliminary data.</text>
</comment>
<protein>
    <submittedName>
        <fullName evidence="3">Uncharacterized protein</fullName>
    </submittedName>
</protein>
<feature type="compositionally biased region" description="Polar residues" evidence="2">
    <location>
        <begin position="198"/>
        <end position="207"/>
    </location>
</feature>
<feature type="region of interest" description="Disordered" evidence="2">
    <location>
        <begin position="465"/>
        <end position="568"/>
    </location>
</feature>
<feature type="compositionally biased region" description="Polar residues" evidence="2">
    <location>
        <begin position="531"/>
        <end position="548"/>
    </location>
</feature>
<feature type="region of interest" description="Disordered" evidence="2">
    <location>
        <begin position="847"/>
        <end position="896"/>
    </location>
</feature>
<evidence type="ECO:0000313" key="4">
    <source>
        <dbReference type="Proteomes" id="UP000799536"/>
    </source>
</evidence>
<feature type="region of interest" description="Disordered" evidence="2">
    <location>
        <begin position="153"/>
        <end position="212"/>
    </location>
</feature>
<name>A0A9P4JNH0_9PLEO</name>
<organism evidence="3 4">
    <name type="scientific">Delitschia confertaspora ATCC 74209</name>
    <dbReference type="NCBI Taxonomy" id="1513339"/>
    <lineage>
        <taxon>Eukaryota</taxon>
        <taxon>Fungi</taxon>
        <taxon>Dikarya</taxon>
        <taxon>Ascomycota</taxon>
        <taxon>Pezizomycotina</taxon>
        <taxon>Dothideomycetes</taxon>
        <taxon>Pleosporomycetidae</taxon>
        <taxon>Pleosporales</taxon>
        <taxon>Delitschiaceae</taxon>
        <taxon>Delitschia</taxon>
    </lineage>
</organism>
<feature type="compositionally biased region" description="Basic and acidic residues" evidence="2">
    <location>
        <begin position="990"/>
        <end position="1002"/>
    </location>
</feature>
<evidence type="ECO:0000256" key="1">
    <source>
        <dbReference type="SAM" id="Coils"/>
    </source>
</evidence>
<feature type="compositionally biased region" description="Low complexity" evidence="2">
    <location>
        <begin position="948"/>
        <end position="964"/>
    </location>
</feature>
<gene>
    <name evidence="3" type="ORF">GQ43DRAFT_481675</name>
</gene>
<dbReference type="OrthoDB" id="30417at2759"/>
<feature type="coiled-coil region" evidence="1">
    <location>
        <begin position="303"/>
        <end position="363"/>
    </location>
</feature>
<feature type="compositionally biased region" description="Polar residues" evidence="2">
    <location>
        <begin position="506"/>
        <end position="520"/>
    </location>
</feature>
<feature type="region of interest" description="Disordered" evidence="2">
    <location>
        <begin position="596"/>
        <end position="621"/>
    </location>
</feature>
<proteinExistence type="predicted"/>
<keyword evidence="1" id="KW-0175">Coiled coil</keyword>
<sequence>MSYKVEELLALRDSVSESAVSIDRFADEDVIKGWCCSSSLTLNLTIALTFTHLNANVNFQPSRLPLASVAATLSSYTTEASNAIFAFLAPLSSTFVPLLRFSLTPFITTSEYYWPDNASRSAIAPAAVNATASTKKPSPSPSIKRGKAERLLKEHGSPPGMRVTAGGRVVPSDLPPLSNARFNSNNLRAQPPRGVSPGNLTAAQPSSDDNKIAPQAPGLFTHNGQAYLFIDNQLVPINNIAMGSTSNLGQNAGYGDPGRLFGDPNLLSVPPPMSGYLPQERQANAAPVSAATAPNAAFTVTDLTLLKQQHAAKKQEQKQLEQIEVLQGPQETEAWRANTIERKKALVIEIDNLRKSINCLEAKDAKEPKDVSMPTHSIPVAPNPAFHAPQFQQPMLSSMYPPVGFPMSAQTNTFAQAPYFMYGQPFAGPQFIPMGPSPFTADPRGFNPFENGLTPGTLTNPVVPTANAEHGGLVGRDSARQSPPGIASAMRRSCALEIKPPKDVSQHNNVARGSSLNPRSPTYEPAKPVSHGQSRNNTSFLPSTSSPGRTPDRMFLKSSQESMKNGKVVKEKSSFSSVSTADFFPFNTHEHSLTRAAPAKTPTSKHVSHENLNASSKHASRENLVTPITPEKGYSGIAQSSPLRLWSGPFEVNRTESRRGSKATAESGGLTGVRRIHSDLAAETDNAWLYAVTTPAPTIPSTFQEGYQAGKAHVGIPSDPEVIRGFIDGLTAALNELNCRGANSRASSSRGTPFLPGCDSAVSLTFAASTNWSAIGKENNGRLATGSTLLTPAEESPLSPIGTRGIRLDTSEKAAEEKPATITSENGCRKEGFKAQCESPFSNMSFPRQLSGNQTGNRGMNTVSQLSTGPKDPGYAMKSTLPSMRPRPDQRYSGFDGAMDDLAELMPLSEETKGASFGDRKGTPSEGAVTEATCFGYSGKGKQKVMNSPTKSSGSPKKSGQQSPAKAKLEQLAGNLVGKCGPKDDEEGHDDPAKMSPEEKRRWREHWRKRFVGIGKAEEKEIRKTVQEQKQDRLRRSQYQY</sequence>
<dbReference type="Proteomes" id="UP000799536">
    <property type="component" value="Unassembled WGS sequence"/>
</dbReference>
<keyword evidence="4" id="KW-1185">Reference proteome</keyword>
<accession>A0A9P4JNH0</accession>
<feature type="compositionally biased region" description="Polar residues" evidence="2">
    <location>
        <begin position="847"/>
        <end position="868"/>
    </location>
</feature>
<dbReference type="EMBL" id="ML994027">
    <property type="protein sequence ID" value="KAF2200344.1"/>
    <property type="molecule type" value="Genomic_DNA"/>
</dbReference>